<dbReference type="InterPro" id="IPR004498">
    <property type="entry name" value="Ribosomal_PrmA_MeTrfase"/>
</dbReference>
<evidence type="ECO:0000256" key="6">
    <source>
        <dbReference type="HAMAP-Rule" id="MF_00735"/>
    </source>
</evidence>
<dbReference type="EC" id="2.1.1.-" evidence="6"/>
<dbReference type="eggNOG" id="COG2264">
    <property type="taxonomic scope" value="Bacteria"/>
</dbReference>
<feature type="binding site" evidence="6">
    <location>
        <position position="225"/>
    </location>
    <ligand>
        <name>S-adenosyl-L-methionine</name>
        <dbReference type="ChEBI" id="CHEBI:59789"/>
    </ligand>
</feature>
<dbReference type="Proteomes" id="UP000027442">
    <property type="component" value="Unassembled WGS sequence"/>
</dbReference>
<comment type="caution">
    <text evidence="7">The sequence shown here is derived from an EMBL/GenBank/DDBJ whole genome shotgun (WGS) entry which is preliminary data.</text>
</comment>
<dbReference type="PANTHER" id="PTHR43648:SF1">
    <property type="entry name" value="ELECTRON TRANSFER FLAVOPROTEIN BETA SUBUNIT LYSINE METHYLTRANSFERASE"/>
    <property type="match status" value="1"/>
</dbReference>
<reference evidence="7 8" key="1">
    <citation type="submission" date="2013-08" db="EMBL/GenBank/DDBJ databases">
        <authorList>
            <person name="Weinstock G."/>
            <person name="Sodergren E."/>
            <person name="Wylie T."/>
            <person name="Fulton L."/>
            <person name="Fulton R."/>
            <person name="Fronick C."/>
            <person name="O'Laughlin M."/>
            <person name="Godfrey J."/>
            <person name="Miner T."/>
            <person name="Herter B."/>
            <person name="Appelbaum E."/>
            <person name="Cordes M."/>
            <person name="Lek S."/>
            <person name="Wollam A."/>
            <person name="Pepin K.H."/>
            <person name="Palsikar V.B."/>
            <person name="Mitreva M."/>
            <person name="Wilson R.K."/>
        </authorList>
    </citation>
    <scope>NUCLEOTIDE SEQUENCE [LARGE SCALE GENOMIC DNA]</scope>
    <source>
        <strain evidence="7 8">ATCC 15930</strain>
    </source>
</reference>
<dbReference type="Gene3D" id="3.40.50.150">
    <property type="entry name" value="Vaccinia Virus protein VP39"/>
    <property type="match status" value="1"/>
</dbReference>
<dbReference type="RefSeq" id="WP_018967495.1">
    <property type="nucleotide sequence ID" value="NZ_KB899215.1"/>
</dbReference>
<accession>A0A069QD95</accession>
<evidence type="ECO:0000256" key="1">
    <source>
        <dbReference type="ARBA" id="ARBA00009741"/>
    </source>
</evidence>
<dbReference type="GO" id="GO:0005840">
    <property type="term" value="C:ribosome"/>
    <property type="evidence" value="ECO:0007669"/>
    <property type="project" value="UniProtKB-KW"/>
</dbReference>
<keyword evidence="8" id="KW-1185">Reference proteome</keyword>
<dbReference type="NCBIfam" id="NF001785">
    <property type="entry name" value="PRK00517.2-2"/>
    <property type="match status" value="1"/>
</dbReference>
<organism evidence="7 8">
    <name type="scientific">Hoylesella loescheii DSM 19665 = JCM 12249 = ATCC 15930</name>
    <dbReference type="NCBI Taxonomy" id="1122985"/>
    <lineage>
        <taxon>Bacteria</taxon>
        <taxon>Pseudomonadati</taxon>
        <taxon>Bacteroidota</taxon>
        <taxon>Bacteroidia</taxon>
        <taxon>Bacteroidales</taxon>
        <taxon>Prevotellaceae</taxon>
        <taxon>Hoylesella</taxon>
    </lineage>
</organism>
<comment type="similarity">
    <text evidence="1 6">Belongs to the methyltransferase superfamily. PrmA family.</text>
</comment>
<dbReference type="InterPro" id="IPR029063">
    <property type="entry name" value="SAM-dependent_MTases_sf"/>
</dbReference>
<comment type="catalytic activity">
    <reaction evidence="6">
        <text>L-lysyl-[protein] + 3 S-adenosyl-L-methionine = N(6),N(6),N(6)-trimethyl-L-lysyl-[protein] + 3 S-adenosyl-L-homocysteine + 3 H(+)</text>
        <dbReference type="Rhea" id="RHEA:54192"/>
        <dbReference type="Rhea" id="RHEA-COMP:9752"/>
        <dbReference type="Rhea" id="RHEA-COMP:13826"/>
        <dbReference type="ChEBI" id="CHEBI:15378"/>
        <dbReference type="ChEBI" id="CHEBI:29969"/>
        <dbReference type="ChEBI" id="CHEBI:57856"/>
        <dbReference type="ChEBI" id="CHEBI:59789"/>
        <dbReference type="ChEBI" id="CHEBI:61961"/>
    </reaction>
</comment>
<gene>
    <name evidence="6" type="primary">prmA</name>
    <name evidence="7" type="ORF">HMPREF1991_03104</name>
</gene>
<dbReference type="PANTHER" id="PTHR43648">
    <property type="entry name" value="ELECTRON TRANSFER FLAVOPROTEIN BETA SUBUNIT LYSINE METHYLTRANSFERASE"/>
    <property type="match status" value="1"/>
</dbReference>
<evidence type="ECO:0000256" key="3">
    <source>
        <dbReference type="ARBA" id="ARBA00022603"/>
    </source>
</evidence>
<dbReference type="AlphaFoldDB" id="A0A069QD95"/>
<evidence type="ECO:0000313" key="8">
    <source>
        <dbReference type="Proteomes" id="UP000027442"/>
    </source>
</evidence>
<dbReference type="GO" id="GO:0005737">
    <property type="term" value="C:cytoplasm"/>
    <property type="evidence" value="ECO:0007669"/>
    <property type="project" value="UniProtKB-SubCell"/>
</dbReference>
<keyword evidence="4 6" id="KW-0808">Transferase</keyword>
<dbReference type="HAMAP" id="MF_00735">
    <property type="entry name" value="Methyltr_PrmA"/>
    <property type="match status" value="1"/>
</dbReference>
<dbReference type="GO" id="GO:0032259">
    <property type="term" value="P:methylation"/>
    <property type="evidence" value="ECO:0007669"/>
    <property type="project" value="UniProtKB-KW"/>
</dbReference>
<keyword evidence="3 6" id="KW-0489">Methyltransferase</keyword>
<dbReference type="CDD" id="cd02440">
    <property type="entry name" value="AdoMet_MTases"/>
    <property type="match status" value="1"/>
</dbReference>
<dbReference type="HOGENOM" id="CLU_049382_0_0_10"/>
<protein>
    <recommendedName>
        <fullName evidence="6">Ribosomal protein L11 methyltransferase</fullName>
        <shortName evidence="6">L11 Mtase</shortName>
        <ecNumber evidence="6">2.1.1.-</ecNumber>
    </recommendedName>
</protein>
<comment type="function">
    <text evidence="6">Methylates ribosomal protein L11.</text>
</comment>
<dbReference type="SUPFAM" id="SSF53335">
    <property type="entry name" value="S-adenosyl-L-methionine-dependent methyltransferases"/>
    <property type="match status" value="1"/>
</dbReference>
<keyword evidence="7" id="KW-0687">Ribonucleoprotein</keyword>
<dbReference type="Pfam" id="PF06325">
    <property type="entry name" value="PrmA"/>
    <property type="match status" value="1"/>
</dbReference>
<evidence type="ECO:0000256" key="4">
    <source>
        <dbReference type="ARBA" id="ARBA00022679"/>
    </source>
</evidence>
<evidence type="ECO:0000256" key="5">
    <source>
        <dbReference type="ARBA" id="ARBA00022691"/>
    </source>
</evidence>
<proteinExistence type="inferred from homology"/>
<feature type="binding site" evidence="6">
    <location>
        <position position="159"/>
    </location>
    <ligand>
        <name>S-adenosyl-L-methionine</name>
        <dbReference type="ChEBI" id="CHEBI:59789"/>
    </ligand>
</feature>
<dbReference type="EMBL" id="JNGW01000136">
    <property type="protein sequence ID" value="KDR50863.1"/>
    <property type="molecule type" value="Genomic_DNA"/>
</dbReference>
<dbReference type="GO" id="GO:0016279">
    <property type="term" value="F:protein-lysine N-methyltransferase activity"/>
    <property type="evidence" value="ECO:0007669"/>
    <property type="project" value="RHEA"/>
</dbReference>
<keyword evidence="7" id="KW-0689">Ribosomal protein</keyword>
<name>A0A069QD95_HOYLO</name>
<evidence type="ECO:0000256" key="2">
    <source>
        <dbReference type="ARBA" id="ARBA00022490"/>
    </source>
</evidence>
<sequence>MEYLKAVFTLNVANEDMEAAKDLLADLAVAAGFEAFEETDDKLVGYVQPQVLDKAALDEAIADFPITSARIAYEMVEAENRNWNEEWEANGFEPICIEGRCIIFDARHYSAADLPAGFHLQVAIEPRQAFGTGTHETTQMVVAQLLGMPLQGKRLLDCGCGTGILGIVASKLGAESVLGYDIDEWSVDNSLHNATLNGVANMVVRKGDATSLAAGDGPFDVVVANINRNILLADLPRWVQAMAKKGTIVLSGFYQADVSMLVTAATNLGLRLVSESEQEGWACLTFSKE</sequence>
<keyword evidence="5 6" id="KW-0949">S-adenosyl-L-methionine</keyword>
<feature type="binding site" evidence="6">
    <location>
        <position position="138"/>
    </location>
    <ligand>
        <name>S-adenosyl-L-methionine</name>
        <dbReference type="ChEBI" id="CHEBI:59789"/>
    </ligand>
</feature>
<evidence type="ECO:0000313" key="7">
    <source>
        <dbReference type="EMBL" id="KDR50863.1"/>
    </source>
</evidence>
<dbReference type="PATRIC" id="fig|1122985.7.peg.3209"/>
<dbReference type="InterPro" id="IPR050078">
    <property type="entry name" value="Ribosomal_L11_MeTrfase_PrmA"/>
</dbReference>
<keyword evidence="2 6" id="KW-0963">Cytoplasm</keyword>
<comment type="subcellular location">
    <subcellularLocation>
        <location evidence="6">Cytoplasm</location>
    </subcellularLocation>
</comment>
<feature type="binding site" evidence="6">
    <location>
        <position position="181"/>
    </location>
    <ligand>
        <name>S-adenosyl-L-methionine</name>
        <dbReference type="ChEBI" id="CHEBI:59789"/>
    </ligand>
</feature>